<sequence length="658" mass="76596">MQIKDQDFYYGQLKLVIEIQCVLDNTVVIAPENLSTLFIYLDGYYILCELLKLPTSVIPIVKAKIEVMLRRNEVESMSAEDIPSSDRLEHWQNSCHASIYGPSKALNALIHLIITGGLDSDINTHDVFRFKDVDFGNDGNGETEKDLIYSSKQSLKSLCDEKTFSYNGFWNIMSHCIREKFPKKNTDCSILKAIMQQLNSNNAYHFTTTPALASACKQYFVNFENMWSHDQYRQDLRVCITLLLRINLARSRFFNKKKYEAKKIDDSKKSQGVSKKIKAKKALSQKMEALFKLLIKFQGSKYRKMHCIAKILKHLFSSTDCAIPPYYDDIKSNDESPGVADAENKDEHEEDRLSSDDEDDDFVVSEDTIVLDNATINRGLTARELNALIAVVMMLCSSETIEGDVSPEYIKRQLYKDKQKTIPQEALILCSKVVNNLKRISLKKDAEVSFINCYKMRYLRNVLVNFAGAKTKFKKGHFYPITIFSILKVIRLPASNNERTKDDFGFSFYYSNQYDLQFVELKKSMNKDLQKTPIINQEQPCLVIDNSQIEKEIKQLNDAIKIQKKEYAALGKSIRVEEWNRMNLGRSFRAKEKSNHLWDTKLYKQLKEKRSDCDNIYSRLRKSNSSLKDLRYRMFALNKARRRQLYRYRQTHFKYQIK</sequence>
<gene>
    <name evidence="2" type="ORF">INT47_005277</name>
</gene>
<feature type="region of interest" description="Disordered" evidence="1">
    <location>
        <begin position="334"/>
        <end position="359"/>
    </location>
</feature>
<evidence type="ECO:0000313" key="3">
    <source>
        <dbReference type="Proteomes" id="UP000603453"/>
    </source>
</evidence>
<dbReference type="EMBL" id="JAEPRD010000033">
    <property type="protein sequence ID" value="KAG2205959.1"/>
    <property type="molecule type" value="Genomic_DNA"/>
</dbReference>
<evidence type="ECO:0000256" key="1">
    <source>
        <dbReference type="SAM" id="MobiDB-lite"/>
    </source>
</evidence>
<accession>A0A8H7V9A7</accession>
<comment type="caution">
    <text evidence="2">The sequence shown here is derived from an EMBL/GenBank/DDBJ whole genome shotgun (WGS) entry which is preliminary data.</text>
</comment>
<dbReference type="OrthoDB" id="10627174at2759"/>
<dbReference type="Proteomes" id="UP000603453">
    <property type="component" value="Unassembled WGS sequence"/>
</dbReference>
<keyword evidence="3" id="KW-1185">Reference proteome</keyword>
<feature type="compositionally biased region" description="Basic and acidic residues" evidence="1">
    <location>
        <begin position="342"/>
        <end position="355"/>
    </location>
</feature>
<name>A0A8H7V9A7_9FUNG</name>
<proteinExistence type="predicted"/>
<evidence type="ECO:0000313" key="2">
    <source>
        <dbReference type="EMBL" id="KAG2205959.1"/>
    </source>
</evidence>
<reference evidence="2" key="1">
    <citation type="submission" date="2020-12" db="EMBL/GenBank/DDBJ databases">
        <title>Metabolic potential, ecology and presence of endohyphal bacteria is reflected in genomic diversity of Mucoromycotina.</title>
        <authorList>
            <person name="Muszewska A."/>
            <person name="Okrasinska A."/>
            <person name="Steczkiewicz K."/>
            <person name="Drgas O."/>
            <person name="Orlowska M."/>
            <person name="Perlinska-Lenart U."/>
            <person name="Aleksandrzak-Piekarczyk T."/>
            <person name="Szatraj K."/>
            <person name="Zielenkiewicz U."/>
            <person name="Pilsyk S."/>
            <person name="Malc E."/>
            <person name="Mieczkowski P."/>
            <person name="Kruszewska J.S."/>
            <person name="Biernat P."/>
            <person name="Pawlowska J."/>
        </authorList>
    </citation>
    <scope>NUCLEOTIDE SEQUENCE</scope>
    <source>
        <strain evidence="2">WA0000017839</strain>
    </source>
</reference>
<organism evidence="2 3">
    <name type="scientific">Mucor saturninus</name>
    <dbReference type="NCBI Taxonomy" id="64648"/>
    <lineage>
        <taxon>Eukaryota</taxon>
        <taxon>Fungi</taxon>
        <taxon>Fungi incertae sedis</taxon>
        <taxon>Mucoromycota</taxon>
        <taxon>Mucoromycotina</taxon>
        <taxon>Mucoromycetes</taxon>
        <taxon>Mucorales</taxon>
        <taxon>Mucorineae</taxon>
        <taxon>Mucoraceae</taxon>
        <taxon>Mucor</taxon>
    </lineage>
</organism>
<dbReference type="AlphaFoldDB" id="A0A8H7V9A7"/>
<protein>
    <submittedName>
        <fullName evidence="2">Uncharacterized protein</fullName>
    </submittedName>
</protein>